<organism evidence="2 3">
    <name type="scientific">Pseudarthrobacter scleromae</name>
    <dbReference type="NCBI Taxonomy" id="158897"/>
    <lineage>
        <taxon>Bacteria</taxon>
        <taxon>Bacillati</taxon>
        <taxon>Actinomycetota</taxon>
        <taxon>Actinomycetes</taxon>
        <taxon>Micrococcales</taxon>
        <taxon>Micrococcaceae</taxon>
        <taxon>Pseudarthrobacter</taxon>
    </lineage>
</organism>
<dbReference type="SUPFAM" id="SSF53474">
    <property type="entry name" value="alpha/beta-Hydrolases"/>
    <property type="match status" value="1"/>
</dbReference>
<evidence type="ECO:0000313" key="3">
    <source>
        <dbReference type="Proteomes" id="UP000658754"/>
    </source>
</evidence>
<proteinExistence type="predicted"/>
<evidence type="ECO:0000313" key="2">
    <source>
        <dbReference type="EMBL" id="GGI87536.1"/>
    </source>
</evidence>
<dbReference type="Gene3D" id="3.40.50.1820">
    <property type="entry name" value="alpha/beta hydrolase"/>
    <property type="match status" value="1"/>
</dbReference>
<dbReference type="Pfam" id="PF00561">
    <property type="entry name" value="Abhydrolase_1"/>
    <property type="match status" value="1"/>
</dbReference>
<protein>
    <submittedName>
        <fullName evidence="2">2-hydroxy-6-oxo-6-phenylhexa-2,4-dienoate hydrolase</fullName>
    </submittedName>
</protein>
<dbReference type="EMBL" id="BMKV01000004">
    <property type="protein sequence ID" value="GGI87536.1"/>
    <property type="molecule type" value="Genomic_DNA"/>
</dbReference>
<evidence type="ECO:0000259" key="1">
    <source>
        <dbReference type="Pfam" id="PF00561"/>
    </source>
</evidence>
<dbReference type="PANTHER" id="PTHR43798:SF6">
    <property type="entry name" value="HYDROLASE, PUTATIVE (AFU_ORTHOLOGUE AFUA_4G13070)-RELATED"/>
    <property type="match status" value="1"/>
</dbReference>
<dbReference type="InterPro" id="IPR050266">
    <property type="entry name" value="AB_hydrolase_sf"/>
</dbReference>
<dbReference type="InterPro" id="IPR000073">
    <property type="entry name" value="AB_hydrolase_1"/>
</dbReference>
<dbReference type="PANTHER" id="PTHR43798">
    <property type="entry name" value="MONOACYLGLYCEROL LIPASE"/>
    <property type="match status" value="1"/>
</dbReference>
<dbReference type="Proteomes" id="UP000658754">
    <property type="component" value="Unassembled WGS sequence"/>
</dbReference>
<accession>A0ABQ2CHI8</accession>
<dbReference type="GO" id="GO:0016787">
    <property type="term" value="F:hydrolase activity"/>
    <property type="evidence" value="ECO:0007669"/>
    <property type="project" value="UniProtKB-KW"/>
</dbReference>
<feature type="domain" description="AB hydrolase-1" evidence="1">
    <location>
        <begin position="34"/>
        <end position="218"/>
    </location>
</feature>
<keyword evidence="3" id="KW-1185">Reference proteome</keyword>
<gene>
    <name evidence="2" type="ORF">GCM10007175_25960</name>
</gene>
<comment type="caution">
    <text evidence="2">The sequence shown here is derived from an EMBL/GenBank/DDBJ whole genome shotgun (WGS) entry which is preliminary data.</text>
</comment>
<keyword evidence="2" id="KW-0378">Hydrolase</keyword>
<name>A0ABQ2CHI8_9MICC</name>
<reference evidence="3" key="1">
    <citation type="journal article" date="2019" name="Int. J. Syst. Evol. Microbiol.">
        <title>The Global Catalogue of Microorganisms (GCM) 10K type strain sequencing project: providing services to taxonomists for standard genome sequencing and annotation.</title>
        <authorList>
            <consortium name="The Broad Institute Genomics Platform"/>
            <consortium name="The Broad Institute Genome Sequencing Center for Infectious Disease"/>
            <person name="Wu L."/>
            <person name="Ma J."/>
        </authorList>
    </citation>
    <scope>NUCLEOTIDE SEQUENCE [LARGE SCALE GENOMIC DNA]</scope>
    <source>
        <strain evidence="3">CGMCC 1.3601</strain>
    </source>
</reference>
<dbReference type="InterPro" id="IPR029058">
    <property type="entry name" value="AB_hydrolase_fold"/>
</dbReference>
<sequence>MLPLEDALDGSGWRRIYIDLPWAAGNADTNVSSADHVAQSALNDIHKCLGDRPFAVIGNSFGGMISRHIAHVLRDQVLGLATLAGVYEPTHQARSLPRRQVVREDPSVLALAGHVREDYEEMTVVQSQATLEAFTRYVLPGLRGANQAILERVAAEYALSVEPEVAHPAPFEAPSLHLFGRQDHVTGYEDGWKLRSHYVRGTYAVLDAAGHNAHLERPDLTAALVKDWLARTRASAQ</sequence>